<evidence type="ECO:0000256" key="2">
    <source>
        <dbReference type="ARBA" id="ARBA00022692"/>
    </source>
</evidence>
<keyword evidence="3 4" id="KW-0472">Membrane</keyword>
<keyword evidence="7" id="KW-1185">Reference proteome</keyword>
<evidence type="ECO:0000313" key="6">
    <source>
        <dbReference type="EMBL" id="KAK2646392.1"/>
    </source>
</evidence>
<comment type="subcellular location">
    <subcellularLocation>
        <location evidence="1">Membrane</location>
        <topology evidence="1">Multi-pass membrane protein</topology>
    </subcellularLocation>
</comment>
<dbReference type="InterPro" id="IPR023395">
    <property type="entry name" value="MCP_dom_sf"/>
</dbReference>
<sequence>MHMKAKQLWWGGRNNCCICYISTESCEDTPGSTSKINILWVSNKWRRQAIYYRGISHLFNTICKEGFLGLYKGLGASLLGVGHSIAITFSVSESLRSFWQYQSNISTSSCLVNDAVRKGLVVELVSIVPSLCICSYQHCKSDIKCI</sequence>
<dbReference type="Pfam" id="PF00153">
    <property type="entry name" value="Mito_carr"/>
    <property type="match status" value="1"/>
</dbReference>
<comment type="similarity">
    <text evidence="5">Belongs to the mitochondrial carrier (TC 2.A.29) family.</text>
</comment>
<evidence type="ECO:0000256" key="5">
    <source>
        <dbReference type="RuleBase" id="RU000488"/>
    </source>
</evidence>
<dbReference type="PROSITE" id="PS50920">
    <property type="entry name" value="SOLCAR"/>
    <property type="match status" value="1"/>
</dbReference>
<dbReference type="Gene3D" id="1.50.40.10">
    <property type="entry name" value="Mitochondrial carrier domain"/>
    <property type="match status" value="1"/>
</dbReference>
<organism evidence="6 7">
    <name type="scientific">Dipteronia dyeriana</name>
    <dbReference type="NCBI Taxonomy" id="168575"/>
    <lineage>
        <taxon>Eukaryota</taxon>
        <taxon>Viridiplantae</taxon>
        <taxon>Streptophyta</taxon>
        <taxon>Embryophyta</taxon>
        <taxon>Tracheophyta</taxon>
        <taxon>Spermatophyta</taxon>
        <taxon>Magnoliopsida</taxon>
        <taxon>eudicotyledons</taxon>
        <taxon>Gunneridae</taxon>
        <taxon>Pentapetalae</taxon>
        <taxon>rosids</taxon>
        <taxon>malvids</taxon>
        <taxon>Sapindales</taxon>
        <taxon>Sapindaceae</taxon>
        <taxon>Hippocastanoideae</taxon>
        <taxon>Acereae</taxon>
        <taxon>Dipteronia</taxon>
    </lineage>
</organism>
<dbReference type="EMBL" id="JANJYI010000006">
    <property type="protein sequence ID" value="KAK2646392.1"/>
    <property type="molecule type" value="Genomic_DNA"/>
</dbReference>
<reference evidence="6" key="1">
    <citation type="journal article" date="2023" name="Plant J.">
        <title>Genome sequences and population genomics provide insights into the demographic history, inbreeding, and mutation load of two 'living fossil' tree species of Dipteronia.</title>
        <authorList>
            <person name="Feng Y."/>
            <person name="Comes H.P."/>
            <person name="Chen J."/>
            <person name="Zhu S."/>
            <person name="Lu R."/>
            <person name="Zhang X."/>
            <person name="Li P."/>
            <person name="Qiu J."/>
            <person name="Olsen K.M."/>
            <person name="Qiu Y."/>
        </authorList>
    </citation>
    <scope>NUCLEOTIDE SEQUENCE</scope>
    <source>
        <strain evidence="6">KIB01</strain>
    </source>
</reference>
<evidence type="ECO:0000256" key="3">
    <source>
        <dbReference type="ARBA" id="ARBA00023136"/>
    </source>
</evidence>
<feature type="repeat" description="Solcar" evidence="4">
    <location>
        <begin position="14"/>
        <end position="98"/>
    </location>
</feature>
<dbReference type="SUPFAM" id="SSF103506">
    <property type="entry name" value="Mitochondrial carrier"/>
    <property type="match status" value="1"/>
</dbReference>
<dbReference type="InterPro" id="IPR018108">
    <property type="entry name" value="MCP_transmembrane"/>
</dbReference>
<dbReference type="AlphaFoldDB" id="A0AAD9U2H6"/>
<dbReference type="GO" id="GO:0016020">
    <property type="term" value="C:membrane"/>
    <property type="evidence" value="ECO:0007669"/>
    <property type="project" value="UniProtKB-SubCell"/>
</dbReference>
<comment type="caution">
    <text evidence="6">The sequence shown here is derived from an EMBL/GenBank/DDBJ whole genome shotgun (WGS) entry which is preliminary data.</text>
</comment>
<dbReference type="Proteomes" id="UP001280121">
    <property type="component" value="Unassembled WGS sequence"/>
</dbReference>
<accession>A0AAD9U2H6</accession>
<proteinExistence type="inferred from homology"/>
<evidence type="ECO:0000256" key="4">
    <source>
        <dbReference type="PROSITE-ProRule" id="PRU00282"/>
    </source>
</evidence>
<evidence type="ECO:0000256" key="1">
    <source>
        <dbReference type="ARBA" id="ARBA00004141"/>
    </source>
</evidence>
<gene>
    <name evidence="6" type="ORF">Ddye_021587</name>
</gene>
<evidence type="ECO:0000313" key="7">
    <source>
        <dbReference type="Proteomes" id="UP001280121"/>
    </source>
</evidence>
<keyword evidence="5" id="KW-0813">Transport</keyword>
<name>A0AAD9U2H6_9ROSI</name>
<keyword evidence="2 4" id="KW-0812">Transmembrane</keyword>
<protein>
    <submittedName>
        <fullName evidence="6">Uncharacterized protein</fullName>
    </submittedName>
</protein>